<name>A0A146KBI3_9EUKA</name>
<feature type="non-terminal residue" evidence="1">
    <location>
        <position position="108"/>
    </location>
</feature>
<dbReference type="EMBL" id="GDID01003730">
    <property type="protein sequence ID" value="JAP92876.1"/>
    <property type="molecule type" value="Transcribed_RNA"/>
</dbReference>
<protein>
    <submittedName>
        <fullName evidence="1">Uncharacterized protein</fullName>
    </submittedName>
</protein>
<organism evidence="1">
    <name type="scientific">Trepomonas sp. PC1</name>
    <dbReference type="NCBI Taxonomy" id="1076344"/>
    <lineage>
        <taxon>Eukaryota</taxon>
        <taxon>Metamonada</taxon>
        <taxon>Diplomonadida</taxon>
        <taxon>Hexamitidae</taxon>
        <taxon>Hexamitinae</taxon>
        <taxon>Trepomonas</taxon>
    </lineage>
</organism>
<reference evidence="1" key="1">
    <citation type="submission" date="2015-07" db="EMBL/GenBank/DDBJ databases">
        <title>Adaptation to a free-living lifestyle via gene acquisitions in the diplomonad Trepomonas sp. PC1.</title>
        <authorList>
            <person name="Xu F."/>
            <person name="Jerlstrom-Hultqvist J."/>
            <person name="Kolisko M."/>
            <person name="Simpson A.G.B."/>
            <person name="Roger A.J."/>
            <person name="Svard S.G."/>
            <person name="Andersson J.O."/>
        </authorList>
    </citation>
    <scope>NUCLEOTIDE SEQUENCE</scope>
    <source>
        <strain evidence="1">PC1</strain>
    </source>
</reference>
<evidence type="ECO:0000313" key="1">
    <source>
        <dbReference type="EMBL" id="JAP92876.1"/>
    </source>
</evidence>
<sequence length="108" mass="12569">MLISAQIFEQKLDQSHQIMPYPLNFHCQYEATNNQYRLNCTAESKYFGTTVFERCLVSAPSAENKANLLYFDQAARAYEFSPDKNFDKKDQSAYYHHTACLHTIPSRC</sequence>
<gene>
    <name evidence="1" type="ORF">TPC1_15038</name>
</gene>
<dbReference type="AlphaFoldDB" id="A0A146KBI3"/>
<accession>A0A146KBI3</accession>
<proteinExistence type="predicted"/>